<comment type="caution">
    <text evidence="3">The sequence shown here is derived from an EMBL/GenBank/DDBJ whole genome shotgun (WGS) entry which is preliminary data.</text>
</comment>
<feature type="signal peptide" evidence="2">
    <location>
        <begin position="1"/>
        <end position="17"/>
    </location>
</feature>
<proteinExistence type="predicted"/>
<evidence type="ECO:0000313" key="4">
    <source>
        <dbReference type="Proteomes" id="UP000546162"/>
    </source>
</evidence>
<keyword evidence="2" id="KW-0732">Signal</keyword>
<feature type="region of interest" description="Disordered" evidence="1">
    <location>
        <begin position="21"/>
        <end position="75"/>
    </location>
</feature>
<name>A0A7W7H121_9ACTN</name>
<organism evidence="3 4">
    <name type="scientific">Actinoplanes octamycinicus</name>
    <dbReference type="NCBI Taxonomy" id="135948"/>
    <lineage>
        <taxon>Bacteria</taxon>
        <taxon>Bacillati</taxon>
        <taxon>Actinomycetota</taxon>
        <taxon>Actinomycetes</taxon>
        <taxon>Micromonosporales</taxon>
        <taxon>Micromonosporaceae</taxon>
        <taxon>Actinoplanes</taxon>
    </lineage>
</organism>
<protein>
    <recommendedName>
        <fullName evidence="5">Secreted protein</fullName>
    </recommendedName>
</protein>
<dbReference type="Proteomes" id="UP000546162">
    <property type="component" value="Unassembled WGS sequence"/>
</dbReference>
<dbReference type="RefSeq" id="WP_185042380.1">
    <property type="nucleotide sequence ID" value="NZ_BAABFG010000005.1"/>
</dbReference>
<feature type="chain" id="PRO_5039633214" description="Secreted protein" evidence="2">
    <location>
        <begin position="18"/>
        <end position="137"/>
    </location>
</feature>
<evidence type="ECO:0000256" key="1">
    <source>
        <dbReference type="SAM" id="MobiDB-lite"/>
    </source>
</evidence>
<gene>
    <name evidence="3" type="ORF">BJY16_005412</name>
</gene>
<evidence type="ECO:0008006" key="5">
    <source>
        <dbReference type="Google" id="ProtNLM"/>
    </source>
</evidence>
<sequence>MRNSLIALGVLVLVSIAACRPAPQSPSSSAAASSPSSGAAMSTPSPSPGAHRRTPSPPASRSDPEQPQDRVGAPIVLTGPIETSGECVVLTVDGHRWALVRLPLGQFADGETITVRGRPAAVPPGCDAEWAITVHPR</sequence>
<reference evidence="3 4" key="1">
    <citation type="submission" date="2020-08" db="EMBL/GenBank/DDBJ databases">
        <title>Sequencing the genomes of 1000 actinobacteria strains.</title>
        <authorList>
            <person name="Klenk H.-P."/>
        </authorList>
    </citation>
    <scope>NUCLEOTIDE SEQUENCE [LARGE SCALE GENOMIC DNA]</scope>
    <source>
        <strain evidence="3 4">DSM 45809</strain>
    </source>
</reference>
<evidence type="ECO:0000256" key="2">
    <source>
        <dbReference type="SAM" id="SignalP"/>
    </source>
</evidence>
<dbReference type="AlphaFoldDB" id="A0A7W7H121"/>
<accession>A0A7W7H121</accession>
<keyword evidence="4" id="KW-1185">Reference proteome</keyword>
<dbReference type="PROSITE" id="PS51257">
    <property type="entry name" value="PROKAR_LIPOPROTEIN"/>
    <property type="match status" value="1"/>
</dbReference>
<feature type="compositionally biased region" description="Low complexity" evidence="1">
    <location>
        <begin position="21"/>
        <end position="44"/>
    </location>
</feature>
<dbReference type="EMBL" id="JACHNB010000001">
    <property type="protein sequence ID" value="MBB4741953.1"/>
    <property type="molecule type" value="Genomic_DNA"/>
</dbReference>
<evidence type="ECO:0000313" key="3">
    <source>
        <dbReference type="EMBL" id="MBB4741953.1"/>
    </source>
</evidence>